<dbReference type="SUPFAM" id="SSF51735">
    <property type="entry name" value="NAD(P)-binding Rossmann-fold domains"/>
    <property type="match status" value="1"/>
</dbReference>
<feature type="domain" description="GFO/IDH/MocA-like oxidoreductase" evidence="2">
    <location>
        <begin position="134"/>
        <end position="258"/>
    </location>
</feature>
<protein>
    <submittedName>
        <fullName evidence="3">Putative dehydrogenase</fullName>
    </submittedName>
</protein>
<organism evidence="3 4">
    <name type="scientific">Lacrimispora xylanisolvens</name>
    <dbReference type="NCBI Taxonomy" id="384636"/>
    <lineage>
        <taxon>Bacteria</taxon>
        <taxon>Bacillati</taxon>
        <taxon>Bacillota</taxon>
        <taxon>Clostridia</taxon>
        <taxon>Lachnospirales</taxon>
        <taxon>Lachnospiraceae</taxon>
        <taxon>Lacrimispora</taxon>
    </lineage>
</organism>
<dbReference type="Proteomes" id="UP000237749">
    <property type="component" value="Unassembled WGS sequence"/>
</dbReference>
<dbReference type="EMBL" id="PTJA01000001">
    <property type="protein sequence ID" value="PPK83234.1"/>
    <property type="molecule type" value="Genomic_DNA"/>
</dbReference>
<dbReference type="Gene3D" id="3.30.360.10">
    <property type="entry name" value="Dihydrodipicolinate Reductase, domain 2"/>
    <property type="match status" value="1"/>
</dbReference>
<evidence type="ECO:0000259" key="1">
    <source>
        <dbReference type="Pfam" id="PF01408"/>
    </source>
</evidence>
<proteinExistence type="predicted"/>
<comment type="caution">
    <text evidence="3">The sequence shown here is derived from an EMBL/GenBank/DDBJ whole genome shotgun (WGS) entry which is preliminary data.</text>
</comment>
<feature type="domain" description="Gfo/Idh/MocA-like oxidoreductase N-terminal" evidence="1">
    <location>
        <begin position="5"/>
        <end position="124"/>
    </location>
</feature>
<sequence>MEKVRLGIIGIGNMGTNHLKSIQEGKVPEIEVTAVADREDGRIAWAKEYMPAETLFFKEGSDLIDAGVCDAVLIAVPHYQHPELTIYAMEHGHHVLCEKPAGVYTAQVREMNEAAQKSDRVFAMMFNQRTNCIYRKLHELVTGGELGAIKRVNWIVTDWYRTQSYYDSGSWRATWDGEGGGVLLNQCPHNMDLLQWICGMPDKVRAFCHNGKWHDIEVEDDVTAYLEYPNGATGVFVTTTADAPGTNRFEITLEMGKVVCENDRLMLHKLAENERTFCKTAKGGFDTPECTVTEVETDGVNEQHVGVLKAFAGKILRGTPLVAEGVEGINGLTLSNAMHLSSWLNQEVEIPFDENLFLEELNKRRAASRKKEGTGVVFDTEGSY</sequence>
<evidence type="ECO:0000313" key="3">
    <source>
        <dbReference type="EMBL" id="PPK83234.1"/>
    </source>
</evidence>
<dbReference type="Gene3D" id="3.40.50.720">
    <property type="entry name" value="NAD(P)-binding Rossmann-like Domain"/>
    <property type="match status" value="1"/>
</dbReference>
<dbReference type="InterPro" id="IPR055170">
    <property type="entry name" value="GFO_IDH_MocA-like_dom"/>
</dbReference>
<dbReference type="InterPro" id="IPR036291">
    <property type="entry name" value="NAD(P)-bd_dom_sf"/>
</dbReference>
<dbReference type="Pfam" id="PF22725">
    <property type="entry name" value="GFO_IDH_MocA_C3"/>
    <property type="match status" value="1"/>
</dbReference>
<dbReference type="SUPFAM" id="SSF55347">
    <property type="entry name" value="Glyceraldehyde-3-phosphate dehydrogenase-like, C-terminal domain"/>
    <property type="match status" value="1"/>
</dbReference>
<evidence type="ECO:0000259" key="2">
    <source>
        <dbReference type="Pfam" id="PF22725"/>
    </source>
</evidence>
<gene>
    <name evidence="3" type="ORF">BXY41_101297</name>
</gene>
<dbReference type="PANTHER" id="PTHR43249">
    <property type="entry name" value="UDP-N-ACETYL-2-AMINO-2-DEOXY-D-GLUCURONATE OXIDASE"/>
    <property type="match status" value="1"/>
</dbReference>
<evidence type="ECO:0000313" key="4">
    <source>
        <dbReference type="Proteomes" id="UP000237749"/>
    </source>
</evidence>
<dbReference type="AlphaFoldDB" id="A0A2S6HYK5"/>
<accession>A0A2S6HYK5</accession>
<name>A0A2S6HYK5_9FIRM</name>
<dbReference type="Pfam" id="PF01408">
    <property type="entry name" value="GFO_IDH_MocA"/>
    <property type="match status" value="1"/>
</dbReference>
<dbReference type="RefSeq" id="WP_104433830.1">
    <property type="nucleotide sequence ID" value="NZ_PTJA01000001.1"/>
</dbReference>
<dbReference type="PANTHER" id="PTHR43249:SF1">
    <property type="entry name" value="D-GLUCOSIDE 3-DEHYDROGENASE"/>
    <property type="match status" value="1"/>
</dbReference>
<keyword evidence="4" id="KW-1185">Reference proteome</keyword>
<reference evidence="3 4" key="1">
    <citation type="submission" date="2018-02" db="EMBL/GenBank/DDBJ databases">
        <title>Genomic Encyclopedia of Archaeal and Bacterial Type Strains, Phase II (KMG-II): from individual species to whole genera.</title>
        <authorList>
            <person name="Goeker M."/>
        </authorList>
    </citation>
    <scope>NUCLEOTIDE SEQUENCE [LARGE SCALE GENOMIC DNA]</scope>
    <source>
        <strain evidence="3 4">DSM 3808</strain>
    </source>
</reference>
<dbReference type="GO" id="GO:0000166">
    <property type="term" value="F:nucleotide binding"/>
    <property type="evidence" value="ECO:0007669"/>
    <property type="project" value="InterPro"/>
</dbReference>
<dbReference type="InterPro" id="IPR000683">
    <property type="entry name" value="Gfo/Idh/MocA-like_OxRdtase_N"/>
</dbReference>
<dbReference type="OrthoDB" id="9795543at2"/>
<dbReference type="InterPro" id="IPR052515">
    <property type="entry name" value="Gfo/Idh/MocA_Oxidoreductase"/>
</dbReference>